<feature type="binding site" evidence="1">
    <location>
        <position position="567"/>
    </location>
    <ligand>
        <name>Ni(2+)</name>
        <dbReference type="ChEBI" id="CHEBI:49786"/>
    </ligand>
</feature>
<organism evidence="2 3">
    <name type="scientific">Conexibacter woesei (strain DSM 14684 / CCUG 47730 / CIP 108061 / JCM 11494 / NBRC 100937 / ID131577)</name>
    <dbReference type="NCBI Taxonomy" id="469383"/>
    <lineage>
        <taxon>Bacteria</taxon>
        <taxon>Bacillati</taxon>
        <taxon>Actinomycetota</taxon>
        <taxon>Thermoleophilia</taxon>
        <taxon>Solirubrobacterales</taxon>
        <taxon>Conexibacteraceae</taxon>
        <taxon>Conexibacter</taxon>
    </lineage>
</organism>
<dbReference type="eggNOG" id="COG0374">
    <property type="taxonomic scope" value="Bacteria"/>
</dbReference>
<dbReference type="EC" id="1.12.2.1" evidence="2"/>
<keyword evidence="2" id="KW-0560">Oxidoreductase</keyword>
<dbReference type="HOGENOM" id="CLU_030087_0_0_11"/>
<feature type="binding site" evidence="1">
    <location>
        <position position="573"/>
    </location>
    <ligand>
        <name>Mg(2+)</name>
        <dbReference type="ChEBI" id="CHEBI:18420"/>
    </ligand>
</feature>
<evidence type="ECO:0000313" key="3">
    <source>
        <dbReference type="Proteomes" id="UP000008229"/>
    </source>
</evidence>
<dbReference type="SUPFAM" id="SSF56762">
    <property type="entry name" value="HydB/Nqo4-like"/>
    <property type="match status" value="1"/>
</dbReference>
<dbReference type="AlphaFoldDB" id="D3F8J9"/>
<keyword evidence="3" id="KW-1185">Reference proteome</keyword>
<evidence type="ECO:0000313" key="2">
    <source>
        <dbReference type="EMBL" id="ADB50963.1"/>
    </source>
</evidence>
<dbReference type="InterPro" id="IPR029014">
    <property type="entry name" value="NiFe-Hase_large"/>
</dbReference>
<dbReference type="GO" id="GO:0047806">
    <property type="term" value="F:cytochrome-c3 hydrogenase activity"/>
    <property type="evidence" value="ECO:0007669"/>
    <property type="project" value="UniProtKB-EC"/>
</dbReference>
<dbReference type="PANTHER" id="PTHR42958">
    <property type="entry name" value="HYDROGENASE-2 LARGE CHAIN"/>
    <property type="match status" value="1"/>
</dbReference>
<dbReference type="OrthoDB" id="9761717at2"/>
<feature type="binding site" evidence="1">
    <location>
        <position position="75"/>
    </location>
    <ligand>
        <name>Ni(2+)</name>
        <dbReference type="ChEBI" id="CHEBI:49786"/>
    </ligand>
</feature>
<name>D3F8J9_CONWI</name>
<comment type="cofactor">
    <cofactor evidence="1">
        <name>Fe cation</name>
        <dbReference type="ChEBI" id="CHEBI:24875"/>
    </cofactor>
</comment>
<dbReference type="RefSeq" id="WP_012934014.1">
    <property type="nucleotide sequence ID" value="NC_013739.1"/>
</dbReference>
<gene>
    <name evidence="2" type="ordered locus">Cwoe_2541</name>
</gene>
<feature type="binding site" evidence="1">
    <location>
        <position position="570"/>
    </location>
    <ligand>
        <name>Fe cation</name>
        <dbReference type="ChEBI" id="CHEBI:24875"/>
    </ligand>
</feature>
<feature type="binding site" evidence="1">
    <location>
        <position position="78"/>
    </location>
    <ligand>
        <name>Fe cation</name>
        <dbReference type="ChEBI" id="CHEBI:24875"/>
    </ligand>
</feature>
<keyword evidence="1" id="KW-0479">Metal-binding</keyword>
<dbReference type="InterPro" id="IPR050867">
    <property type="entry name" value="NiFe/NiFeSe_hydrgnase_LSU"/>
</dbReference>
<dbReference type="PANTHER" id="PTHR42958:SF2">
    <property type="entry name" value="UPTAKE HYDROGENASE LARGE SUBUNIT"/>
    <property type="match status" value="1"/>
</dbReference>
<dbReference type="STRING" id="469383.Cwoe_2541"/>
<keyword evidence="1" id="KW-0408">Iron</keyword>
<dbReference type="InterPro" id="IPR001501">
    <property type="entry name" value="Ni-dep_hyd_lsu"/>
</dbReference>
<dbReference type="Proteomes" id="UP000008229">
    <property type="component" value="Chromosome"/>
</dbReference>
<proteinExistence type="predicted"/>
<keyword evidence="1" id="KW-0533">Nickel</keyword>
<accession>D3F8J9</accession>
<reference evidence="3" key="2">
    <citation type="submission" date="2010-01" db="EMBL/GenBank/DDBJ databases">
        <title>The complete genome of Conexibacter woesei DSM 14684.</title>
        <authorList>
            <consortium name="US DOE Joint Genome Institute (JGI-PGF)"/>
            <person name="Lucas S."/>
            <person name="Copeland A."/>
            <person name="Lapidus A."/>
            <person name="Glavina del Rio T."/>
            <person name="Dalin E."/>
            <person name="Tice H."/>
            <person name="Bruce D."/>
            <person name="Goodwin L."/>
            <person name="Pitluck S."/>
            <person name="Kyrpides N."/>
            <person name="Mavromatis K."/>
            <person name="Ivanova N."/>
            <person name="Mikhailova N."/>
            <person name="Chertkov O."/>
            <person name="Brettin T."/>
            <person name="Detter J.C."/>
            <person name="Han C."/>
            <person name="Larimer F."/>
            <person name="Land M."/>
            <person name="Hauser L."/>
            <person name="Markowitz V."/>
            <person name="Cheng J.-F."/>
            <person name="Hugenholtz P."/>
            <person name="Woyke T."/>
            <person name="Wu D."/>
            <person name="Pukall R."/>
            <person name="Steenblock K."/>
            <person name="Schneider S."/>
            <person name="Klenk H.-P."/>
            <person name="Eisen J.A."/>
        </authorList>
    </citation>
    <scope>NUCLEOTIDE SEQUENCE [LARGE SCALE GENOMIC DNA]</scope>
    <source>
        <strain evidence="3">DSM 14684 / CIP 108061 / JCM 11494 / NBRC 100937 / ID131577</strain>
    </source>
</reference>
<evidence type="ECO:0000256" key="1">
    <source>
        <dbReference type="PIRSR" id="PIRSR601501-1"/>
    </source>
</evidence>
<feature type="binding site" evidence="1">
    <location>
        <position position="78"/>
    </location>
    <ligand>
        <name>Ni(2+)</name>
        <dbReference type="ChEBI" id="CHEBI:49786"/>
    </ligand>
</feature>
<dbReference type="GO" id="GO:0016151">
    <property type="term" value="F:nickel cation binding"/>
    <property type="evidence" value="ECO:0007669"/>
    <property type="project" value="InterPro"/>
</dbReference>
<dbReference type="EMBL" id="CP001854">
    <property type="protein sequence ID" value="ADB50963.1"/>
    <property type="molecule type" value="Genomic_DNA"/>
</dbReference>
<reference evidence="2 3" key="1">
    <citation type="journal article" date="2010" name="Stand. Genomic Sci.">
        <title>Complete genome sequence of Conexibacter woesei type strain (ID131577).</title>
        <authorList>
            <person name="Pukall R."/>
            <person name="Lapidus A."/>
            <person name="Glavina Del Rio T."/>
            <person name="Copeland A."/>
            <person name="Tice H."/>
            <person name="Cheng J.-F."/>
            <person name="Lucas S."/>
            <person name="Chen F."/>
            <person name="Nolan M."/>
            <person name="Bruce D."/>
            <person name="Goodwin L."/>
            <person name="Pitluck S."/>
            <person name="Mavromatis K."/>
            <person name="Ivanova N."/>
            <person name="Ovchinnikova G."/>
            <person name="Pati A."/>
            <person name="Chen A."/>
            <person name="Palaniappan K."/>
            <person name="Land M."/>
            <person name="Hauser L."/>
            <person name="Chang Y.-J."/>
            <person name="Jeffries C.D."/>
            <person name="Chain P."/>
            <person name="Meincke L."/>
            <person name="Sims D."/>
            <person name="Brettin T."/>
            <person name="Detter J.C."/>
            <person name="Rohde M."/>
            <person name="Goeker M."/>
            <person name="Bristow J."/>
            <person name="Eisen J.A."/>
            <person name="Markowitz V."/>
            <person name="Kyrpides N.C."/>
            <person name="Klenk H.-P."/>
            <person name="Hugenholtz P."/>
        </authorList>
    </citation>
    <scope>NUCLEOTIDE SEQUENCE [LARGE SCALE GENOMIC DNA]</scope>
    <source>
        <strain evidence="3">DSM 14684 / CIP 108061 / JCM 11494 / NBRC 100937 / ID131577</strain>
    </source>
</reference>
<protein>
    <submittedName>
        <fullName evidence="2">Cytochrome-c3 hydrogenase</fullName>
        <ecNumber evidence="2">1.12.2.1</ecNumber>
    </submittedName>
</protein>
<dbReference type="Pfam" id="PF00374">
    <property type="entry name" value="NiFeSe_Hases"/>
    <property type="match status" value="2"/>
</dbReference>
<sequence length="593" mass="67440">MATTDAPTDQRVTVKEMSWDPITRIVGSLGIHTEIDFTNQQVLKCYSTSMIFRGFDIFMKGIDPRDAHFITSRICGICGDNHCTCSCLNQNMAYSVKPPKLGDYAFNLAESADFMFDHAIYNDCMANVDYSEQMVKETNPAVLEKAERTPAPHAAIHGYRTIADIMRSLNAFTGDFYLETLQVARYTREMYCLFGGRHTHPSTILPGGCSADITHQTLTEYYVRLMRYIDYCKRTVPMHDDLYDFFYEALPGYERVGYRDTDIICWGAFDDPDYVDYDYKTMTEWGRHRFVTPGLVFKGELITTDLVEINLAIRILLGSSYFDDWTNESTFVTQDPLGNPVDKRHPWNKVTLPKPQARDFTEKYSWVASPRMYDARNDRFVASDTGGGPFARQWVTAKAGLVDLGFLKATGESIKMVLPKTGFMPEMELEWRIPPWSNAIERQRARSYHQAYSALVGLHCLEKARAELNAGRTRSWRDFRVPQEAISVGFHEAARGVLSHHMVIREGKIANYQPYPPTPWNANPRDVHGTPGPYEDAVQNTPIFEENGPDRFRGVDIMRAVHSFDPCLPCGVHMYGKGKGTVRKVVHTPTGMA</sequence>
<dbReference type="Gene3D" id="1.10.645.10">
    <property type="entry name" value="Cytochrome-c3 Hydrogenase, chain B"/>
    <property type="match status" value="1"/>
</dbReference>
<keyword evidence="1" id="KW-0460">Magnesium</keyword>
<comment type="cofactor">
    <cofactor evidence="1">
        <name>Ni(2+)</name>
        <dbReference type="ChEBI" id="CHEBI:49786"/>
    </cofactor>
</comment>
<dbReference type="KEGG" id="cwo:Cwoe_2541"/>